<dbReference type="GeneID" id="39865750"/>
<evidence type="ECO:0000256" key="1">
    <source>
        <dbReference type="SAM" id="Phobius"/>
    </source>
</evidence>
<keyword evidence="1" id="KW-0812">Transmembrane</keyword>
<dbReference type="VEuPathDB" id="PlasmoDB:PmUG01_00029000"/>
<proteinExistence type="predicted"/>
<organism evidence="2 3">
    <name type="scientific">Plasmodium malariae</name>
    <dbReference type="NCBI Taxonomy" id="5858"/>
    <lineage>
        <taxon>Eukaryota</taxon>
        <taxon>Sar</taxon>
        <taxon>Alveolata</taxon>
        <taxon>Apicomplexa</taxon>
        <taxon>Aconoidasida</taxon>
        <taxon>Haemosporida</taxon>
        <taxon>Plasmodiidae</taxon>
        <taxon>Plasmodium</taxon>
        <taxon>Plasmodium (Plasmodium)</taxon>
    </lineage>
</organism>
<keyword evidence="1" id="KW-0472">Membrane</keyword>
<dbReference type="Pfam" id="PF12420">
    <property type="entry name" value="DUF3671"/>
    <property type="match status" value="1"/>
</dbReference>
<dbReference type="InterPro" id="IPR022139">
    <property type="entry name" value="Fam-L/Fam-M-like_plasmodium"/>
</dbReference>
<dbReference type="EMBL" id="FLRL01000004">
    <property type="protein sequence ID" value="SBT85462.1"/>
    <property type="molecule type" value="Genomic_DNA"/>
</dbReference>
<dbReference type="KEGG" id="pmal:PMUG01_00029000"/>
<protein>
    <submittedName>
        <fullName evidence="2">Fam-l protein</fullName>
    </submittedName>
</protein>
<accession>A0A1D3JGT3</accession>
<dbReference type="RefSeq" id="XP_028858873.1">
    <property type="nucleotide sequence ID" value="XM_029004133.1"/>
</dbReference>
<evidence type="ECO:0000313" key="3">
    <source>
        <dbReference type="Proteomes" id="UP000219813"/>
    </source>
</evidence>
<dbReference type="Proteomes" id="UP000219813">
    <property type="component" value="Unassembled WGS sequence"/>
</dbReference>
<reference evidence="2 3" key="1">
    <citation type="submission" date="2016-06" db="EMBL/GenBank/DDBJ databases">
        <authorList>
            <consortium name="Pathogen Informatics"/>
        </authorList>
    </citation>
    <scope>NUCLEOTIDE SEQUENCE [LARGE SCALE GENOMIC DNA]</scope>
</reference>
<gene>
    <name evidence="2" type="primary">PmUG01_00029000</name>
    <name evidence="2" type="ORF">PMUG01_00029000</name>
</gene>
<keyword evidence="1" id="KW-1133">Transmembrane helix</keyword>
<keyword evidence="3" id="KW-1185">Reference proteome</keyword>
<dbReference type="AlphaFoldDB" id="A0A1D3JGT3"/>
<feature type="transmembrane region" description="Helical" evidence="1">
    <location>
        <begin position="6"/>
        <end position="27"/>
    </location>
</feature>
<feature type="transmembrane region" description="Helical" evidence="1">
    <location>
        <begin position="239"/>
        <end position="260"/>
    </location>
</feature>
<name>A0A1D3JGT3_PLAMA</name>
<sequence length="275" mass="32823">MEQKVKVLLFIKIASIVLLTWICHFHYSDFNRYLDENHKCQIMLLQGTYRLLAKYEQYKDSCTVSLRIDLPNDEMSKKKYIFNNEKKNSEKIKQANGNSLYNARDIQQAMENKSCIYETKKYSYLEKKIFKELDFLDFLKKNKTISNKIYRKIIRKKCGLRIAFPLIFFMLLSIVPLLDCSLSTQNSAWFFDLLGLDKLDKLKSALSSLYTYLEWTKKTSTAISADKYGDFVLMKLFDFILYVIPFFILGLIFILIILYYHKKVKKYEKVKFRKR</sequence>
<feature type="transmembrane region" description="Helical" evidence="1">
    <location>
        <begin position="158"/>
        <end position="178"/>
    </location>
</feature>
<evidence type="ECO:0000313" key="2">
    <source>
        <dbReference type="EMBL" id="SBT85462.1"/>
    </source>
</evidence>